<feature type="signal peptide" evidence="1">
    <location>
        <begin position="1"/>
        <end position="24"/>
    </location>
</feature>
<dbReference type="EMBL" id="JACCPJ010000001">
    <property type="protein sequence ID" value="NZD60030.1"/>
    <property type="molecule type" value="Genomic_DNA"/>
</dbReference>
<dbReference type="Proteomes" id="UP000532162">
    <property type="component" value="Unassembled WGS sequence"/>
</dbReference>
<evidence type="ECO:0000313" key="3">
    <source>
        <dbReference type="Proteomes" id="UP000532162"/>
    </source>
</evidence>
<proteinExistence type="predicted"/>
<accession>A0A7Z0UB31</accession>
<dbReference type="PROSITE" id="PS51257">
    <property type="entry name" value="PROKAR_LIPOPROTEIN"/>
    <property type="match status" value="1"/>
</dbReference>
<sequence length="329" mass="35575">MARFGSFGVVAVMAFWAGVGCAQAAESPGGSPNPLLGSLTTESKCQILVDAMRDNNQTVINEGASAVIISVMEHSDVIRQKFGEREAQQLLERSFRGCLSHPDETIFSQARASFQSILQEITQPGYGDKPGLDDVAVPANVQATAAKLQAILPEGPVALEASITRTSSTRPGHQVTLVVKPGKGGTTRVREIYSPSFVMDREELGPVQLKAKNDQRGLYGPQENQRITITTTLTLTASTWAADASFSFDTEMSGGPGLQKTSCMIGRPVEAKTVHAALEGRAWPLQCDHTNRKESGYYIEELRYFLVMHSQSDDLGAADSSIDRIEITR</sequence>
<protein>
    <submittedName>
        <fullName evidence="2">Uncharacterized protein</fullName>
    </submittedName>
</protein>
<organism evidence="2 3">
    <name type="scientific">Rhizobium changzhiense</name>
    <dbReference type="NCBI Taxonomy" id="2692317"/>
    <lineage>
        <taxon>Bacteria</taxon>
        <taxon>Pseudomonadati</taxon>
        <taxon>Pseudomonadota</taxon>
        <taxon>Alphaproteobacteria</taxon>
        <taxon>Hyphomicrobiales</taxon>
        <taxon>Rhizobiaceae</taxon>
        <taxon>Rhizobium/Agrobacterium group</taxon>
        <taxon>Rhizobium</taxon>
    </lineage>
</organism>
<gene>
    <name evidence="2" type="ORF">HX900_02690</name>
</gene>
<reference evidence="2 3" key="1">
    <citation type="submission" date="2020-07" db="EMBL/GenBank/DDBJ databases">
        <authorList>
            <person name="Sun Q."/>
        </authorList>
    </citation>
    <scope>NUCLEOTIDE SEQUENCE [LARGE SCALE GENOMIC DNA]</scope>
    <source>
        <strain evidence="2 3">WYCCWR 11290</strain>
    </source>
</reference>
<evidence type="ECO:0000256" key="1">
    <source>
        <dbReference type="SAM" id="SignalP"/>
    </source>
</evidence>
<dbReference type="RefSeq" id="WP_180693462.1">
    <property type="nucleotide sequence ID" value="NZ_JACCPJ010000001.1"/>
</dbReference>
<name>A0A7Z0UB31_9HYPH</name>
<dbReference type="AlphaFoldDB" id="A0A7Z0UB31"/>
<keyword evidence="1" id="KW-0732">Signal</keyword>
<comment type="caution">
    <text evidence="2">The sequence shown here is derived from an EMBL/GenBank/DDBJ whole genome shotgun (WGS) entry which is preliminary data.</text>
</comment>
<evidence type="ECO:0000313" key="2">
    <source>
        <dbReference type="EMBL" id="NZD60030.1"/>
    </source>
</evidence>
<feature type="chain" id="PRO_5030729997" evidence="1">
    <location>
        <begin position="25"/>
        <end position="329"/>
    </location>
</feature>